<name>A0A9R1X9Q6_LACSA</name>
<evidence type="ECO:0000313" key="1">
    <source>
        <dbReference type="EMBL" id="KAJ0204666.1"/>
    </source>
</evidence>
<comment type="caution">
    <text evidence="1">The sequence shown here is derived from an EMBL/GenBank/DDBJ whole genome shotgun (WGS) entry which is preliminary data.</text>
</comment>
<sequence>MLNTGMSKADAKECYGLYNKYNLQRVVAGYNYGIILILKGLIDFIQELNEIIAHDTINKEGHGRRNLRDNLRNSLTYYQKQFRNSFC</sequence>
<dbReference type="EMBL" id="NBSK02000005">
    <property type="protein sequence ID" value="KAJ0204666.1"/>
    <property type="molecule type" value="Genomic_DNA"/>
</dbReference>
<protein>
    <submittedName>
        <fullName evidence="1">Uncharacterized protein</fullName>
    </submittedName>
</protein>
<dbReference type="Proteomes" id="UP000235145">
    <property type="component" value="Unassembled WGS sequence"/>
</dbReference>
<proteinExistence type="predicted"/>
<keyword evidence="2" id="KW-1185">Reference proteome</keyword>
<dbReference type="AlphaFoldDB" id="A0A9R1X9Q6"/>
<evidence type="ECO:0000313" key="2">
    <source>
        <dbReference type="Proteomes" id="UP000235145"/>
    </source>
</evidence>
<reference evidence="1 2" key="1">
    <citation type="journal article" date="2017" name="Nat. Commun.">
        <title>Genome assembly with in vitro proximity ligation data and whole-genome triplication in lettuce.</title>
        <authorList>
            <person name="Reyes-Chin-Wo S."/>
            <person name="Wang Z."/>
            <person name="Yang X."/>
            <person name="Kozik A."/>
            <person name="Arikit S."/>
            <person name="Song C."/>
            <person name="Xia L."/>
            <person name="Froenicke L."/>
            <person name="Lavelle D.O."/>
            <person name="Truco M.J."/>
            <person name="Xia R."/>
            <person name="Zhu S."/>
            <person name="Xu C."/>
            <person name="Xu H."/>
            <person name="Xu X."/>
            <person name="Cox K."/>
            <person name="Korf I."/>
            <person name="Meyers B.C."/>
            <person name="Michelmore R.W."/>
        </authorList>
    </citation>
    <scope>NUCLEOTIDE SEQUENCE [LARGE SCALE GENOMIC DNA]</scope>
    <source>
        <strain evidence="2">cv. Salinas</strain>
        <tissue evidence="1">Seedlings</tissue>
    </source>
</reference>
<accession>A0A9R1X9Q6</accession>
<organism evidence="1 2">
    <name type="scientific">Lactuca sativa</name>
    <name type="common">Garden lettuce</name>
    <dbReference type="NCBI Taxonomy" id="4236"/>
    <lineage>
        <taxon>Eukaryota</taxon>
        <taxon>Viridiplantae</taxon>
        <taxon>Streptophyta</taxon>
        <taxon>Embryophyta</taxon>
        <taxon>Tracheophyta</taxon>
        <taxon>Spermatophyta</taxon>
        <taxon>Magnoliopsida</taxon>
        <taxon>eudicotyledons</taxon>
        <taxon>Gunneridae</taxon>
        <taxon>Pentapetalae</taxon>
        <taxon>asterids</taxon>
        <taxon>campanulids</taxon>
        <taxon>Asterales</taxon>
        <taxon>Asteraceae</taxon>
        <taxon>Cichorioideae</taxon>
        <taxon>Cichorieae</taxon>
        <taxon>Lactucinae</taxon>
        <taxon>Lactuca</taxon>
    </lineage>
</organism>
<gene>
    <name evidence="1" type="ORF">LSAT_V11C500269700</name>
</gene>